<accession>A0ABQ2RFD7</accession>
<evidence type="ECO:0000313" key="6">
    <source>
        <dbReference type="Proteomes" id="UP000611554"/>
    </source>
</evidence>
<keyword evidence="6" id="KW-1185">Reference proteome</keyword>
<dbReference type="EMBL" id="BMQJ01000022">
    <property type="protein sequence ID" value="GGQ26230.1"/>
    <property type="molecule type" value="Genomic_DNA"/>
</dbReference>
<evidence type="ECO:0000256" key="3">
    <source>
        <dbReference type="SAM" id="MobiDB-lite"/>
    </source>
</evidence>
<feature type="region of interest" description="Disordered" evidence="3">
    <location>
        <begin position="46"/>
        <end position="111"/>
    </location>
</feature>
<keyword evidence="1 2" id="KW-0129">CBS domain</keyword>
<dbReference type="PANTHER" id="PTHR43080">
    <property type="entry name" value="CBS DOMAIN-CONTAINING PROTEIN CBSX3, MITOCHONDRIAL"/>
    <property type="match status" value="1"/>
</dbReference>
<dbReference type="InterPro" id="IPR000644">
    <property type="entry name" value="CBS_dom"/>
</dbReference>
<evidence type="ECO:0000259" key="4">
    <source>
        <dbReference type="PROSITE" id="PS51371"/>
    </source>
</evidence>
<evidence type="ECO:0000256" key="1">
    <source>
        <dbReference type="ARBA" id="ARBA00023122"/>
    </source>
</evidence>
<evidence type="ECO:0000313" key="5">
    <source>
        <dbReference type="EMBL" id="GGQ26230.1"/>
    </source>
</evidence>
<feature type="domain" description="CBS" evidence="4">
    <location>
        <begin position="125"/>
        <end position="182"/>
    </location>
</feature>
<reference evidence="6" key="1">
    <citation type="journal article" date="2019" name="Int. J. Syst. Evol. Microbiol.">
        <title>The Global Catalogue of Microorganisms (GCM) 10K type strain sequencing project: providing services to taxonomists for standard genome sequencing and annotation.</title>
        <authorList>
            <consortium name="The Broad Institute Genomics Platform"/>
            <consortium name="The Broad Institute Genome Sequencing Center for Infectious Disease"/>
            <person name="Wu L."/>
            <person name="Ma J."/>
        </authorList>
    </citation>
    <scope>NUCLEOTIDE SEQUENCE [LARGE SCALE GENOMIC DNA]</scope>
    <source>
        <strain evidence="6">JCM 3115</strain>
    </source>
</reference>
<sequence length="279" mass="29082">MVMRVRDVMGRVAIAVQRDATFAELVATMRRFKVDAVAVVNADGRPVGTVSEDDLLPGGTDLPSGGTDLPPGGTDLPSGGTDLPSGGTDLPSGEAGLPRGEDAPAGGGRCPDRRRIMEMTAEELMASPALTVVGETPVREAARLMHVNGVRQLPVIDAVSGRIAGTVHQADLLRIFARRAPEVLADVAAAVARLRLDPRTLTISVDAGVVRIQGRLARRSQIAGLAEAAQQADGVVDLRIDVTYDHDDLADDLTGEPADRPAEAAGTGRVTLARTAPED</sequence>
<dbReference type="SUPFAM" id="SSF54631">
    <property type="entry name" value="CBS-domain pair"/>
    <property type="match status" value="1"/>
</dbReference>
<comment type="caution">
    <text evidence="5">The sequence shown here is derived from an EMBL/GenBank/DDBJ whole genome shotgun (WGS) entry which is preliminary data.</text>
</comment>
<dbReference type="InterPro" id="IPR046342">
    <property type="entry name" value="CBS_dom_sf"/>
</dbReference>
<dbReference type="SMART" id="SM00116">
    <property type="entry name" value="CBS"/>
    <property type="match status" value="2"/>
</dbReference>
<dbReference type="PANTHER" id="PTHR43080:SF29">
    <property type="entry name" value="OS02G0818000 PROTEIN"/>
    <property type="match status" value="1"/>
</dbReference>
<feature type="region of interest" description="Disordered" evidence="3">
    <location>
        <begin position="251"/>
        <end position="279"/>
    </location>
</feature>
<organism evidence="5 6">
    <name type="scientific">Streptosporangium pseudovulgare</name>
    <dbReference type="NCBI Taxonomy" id="35765"/>
    <lineage>
        <taxon>Bacteria</taxon>
        <taxon>Bacillati</taxon>
        <taxon>Actinomycetota</taxon>
        <taxon>Actinomycetes</taxon>
        <taxon>Streptosporangiales</taxon>
        <taxon>Streptosporangiaceae</taxon>
        <taxon>Streptosporangium</taxon>
    </lineage>
</organism>
<proteinExistence type="predicted"/>
<dbReference type="Pfam" id="PF00571">
    <property type="entry name" value="CBS"/>
    <property type="match status" value="2"/>
</dbReference>
<dbReference type="PROSITE" id="PS51371">
    <property type="entry name" value="CBS"/>
    <property type="match status" value="2"/>
</dbReference>
<protein>
    <recommendedName>
        <fullName evidence="4">CBS domain-containing protein</fullName>
    </recommendedName>
</protein>
<dbReference type="RefSeq" id="WP_189250300.1">
    <property type="nucleotide sequence ID" value="NZ_BMQJ01000022.1"/>
</dbReference>
<evidence type="ECO:0000256" key="2">
    <source>
        <dbReference type="PROSITE-ProRule" id="PRU00703"/>
    </source>
</evidence>
<gene>
    <name evidence="5" type="ORF">GCM10010140_65490</name>
</gene>
<name>A0ABQ2RFD7_9ACTN</name>
<dbReference type="Proteomes" id="UP000611554">
    <property type="component" value="Unassembled WGS sequence"/>
</dbReference>
<dbReference type="InterPro" id="IPR051257">
    <property type="entry name" value="Diverse_CBS-Domain"/>
</dbReference>
<dbReference type="Gene3D" id="3.10.580.10">
    <property type="entry name" value="CBS-domain"/>
    <property type="match status" value="2"/>
</dbReference>
<feature type="domain" description="CBS" evidence="4">
    <location>
        <begin position="9"/>
        <end position="69"/>
    </location>
</feature>